<dbReference type="InParanoid" id="A0A165EGF3"/>
<keyword evidence="2" id="KW-1185">Reference proteome</keyword>
<evidence type="ECO:0000313" key="1">
    <source>
        <dbReference type="EMBL" id="KZT07004.1"/>
    </source>
</evidence>
<dbReference type="GeneID" id="63825832"/>
<name>A0A165EGF3_9APHY</name>
<protein>
    <submittedName>
        <fullName evidence="1">Uncharacterized protein</fullName>
    </submittedName>
</protein>
<accession>A0A165EGF3</accession>
<organism evidence="1 2">
    <name type="scientific">Laetiporus sulphureus 93-53</name>
    <dbReference type="NCBI Taxonomy" id="1314785"/>
    <lineage>
        <taxon>Eukaryota</taxon>
        <taxon>Fungi</taxon>
        <taxon>Dikarya</taxon>
        <taxon>Basidiomycota</taxon>
        <taxon>Agaricomycotina</taxon>
        <taxon>Agaricomycetes</taxon>
        <taxon>Polyporales</taxon>
        <taxon>Laetiporus</taxon>
    </lineage>
</organism>
<gene>
    <name evidence="1" type="ORF">LAESUDRAFT_725322</name>
</gene>
<dbReference type="RefSeq" id="XP_040764744.1">
    <property type="nucleotide sequence ID" value="XM_040908803.1"/>
</dbReference>
<dbReference type="EMBL" id="KV427621">
    <property type="protein sequence ID" value="KZT07004.1"/>
    <property type="molecule type" value="Genomic_DNA"/>
</dbReference>
<evidence type="ECO:0000313" key="2">
    <source>
        <dbReference type="Proteomes" id="UP000076871"/>
    </source>
</evidence>
<proteinExistence type="predicted"/>
<dbReference type="AlphaFoldDB" id="A0A165EGF3"/>
<dbReference type="Proteomes" id="UP000076871">
    <property type="component" value="Unassembled WGS sequence"/>
</dbReference>
<reference evidence="1 2" key="1">
    <citation type="journal article" date="2016" name="Mol. Biol. Evol.">
        <title>Comparative Genomics of Early-Diverging Mushroom-Forming Fungi Provides Insights into the Origins of Lignocellulose Decay Capabilities.</title>
        <authorList>
            <person name="Nagy L.G."/>
            <person name="Riley R."/>
            <person name="Tritt A."/>
            <person name="Adam C."/>
            <person name="Daum C."/>
            <person name="Floudas D."/>
            <person name="Sun H."/>
            <person name="Yadav J.S."/>
            <person name="Pangilinan J."/>
            <person name="Larsson K.H."/>
            <person name="Matsuura K."/>
            <person name="Barry K."/>
            <person name="Labutti K."/>
            <person name="Kuo R."/>
            <person name="Ohm R.A."/>
            <person name="Bhattacharya S.S."/>
            <person name="Shirouzu T."/>
            <person name="Yoshinaga Y."/>
            <person name="Martin F.M."/>
            <person name="Grigoriev I.V."/>
            <person name="Hibbett D.S."/>
        </authorList>
    </citation>
    <scope>NUCLEOTIDE SEQUENCE [LARGE SCALE GENOMIC DNA]</scope>
    <source>
        <strain evidence="1 2">93-53</strain>
    </source>
</reference>
<sequence length="224" mass="24470">MSHGQHGECMLLRESRERQSSTSFVIETDRVDSTRVSTVRILKPQQEVAGEDKLARDIVRGSKVTRVAGEPREQNKGVASSGCAPLQYMPFPARRDQVRCPCVILCSRWMLRNDGSSTVYSPWAAPTHSLHYFRVLVESPPPSQHSQLAALNTAAAATSFISSVLTGGNSELQPISVRLTDSHTRVLDSASALLSFKLSRRGSILLDDKAASFVQIAAVDYSNA</sequence>